<accession>K2P256</accession>
<reference evidence="2 3" key="1">
    <citation type="journal article" date="2012" name="J. Bacteriol.">
        <title>Genome Sequence of Nitratireductor indicus Type Strain C115.</title>
        <authorList>
            <person name="Lai Q."/>
            <person name="Li G."/>
            <person name="Yu Z."/>
            <person name="Shao Z."/>
        </authorList>
    </citation>
    <scope>NUCLEOTIDE SEQUENCE [LARGE SCALE GENOMIC DNA]</scope>
    <source>
        <strain evidence="2 3">C115</strain>
    </source>
</reference>
<dbReference type="Proteomes" id="UP000007374">
    <property type="component" value="Unassembled WGS sequence"/>
</dbReference>
<dbReference type="PATRIC" id="fig|1231190.3.peg.115"/>
<feature type="transmembrane region" description="Helical" evidence="1">
    <location>
        <begin position="138"/>
        <end position="155"/>
    </location>
</feature>
<evidence type="ECO:0000313" key="2">
    <source>
        <dbReference type="EMBL" id="EKF44184.1"/>
    </source>
</evidence>
<evidence type="ECO:0000256" key="1">
    <source>
        <dbReference type="SAM" id="Phobius"/>
    </source>
</evidence>
<evidence type="ECO:0008006" key="4">
    <source>
        <dbReference type="Google" id="ProtNLM"/>
    </source>
</evidence>
<dbReference type="EMBL" id="AMSI01000001">
    <property type="protein sequence ID" value="EKF44184.1"/>
    <property type="molecule type" value="Genomic_DNA"/>
</dbReference>
<protein>
    <recommendedName>
        <fullName evidence="4">Transmembrane protein</fullName>
    </recommendedName>
</protein>
<feature type="transmembrane region" description="Helical" evidence="1">
    <location>
        <begin position="161"/>
        <end position="182"/>
    </location>
</feature>
<proteinExistence type="predicted"/>
<evidence type="ECO:0000313" key="3">
    <source>
        <dbReference type="Proteomes" id="UP000007374"/>
    </source>
</evidence>
<feature type="transmembrane region" description="Helical" evidence="1">
    <location>
        <begin position="64"/>
        <end position="90"/>
    </location>
</feature>
<name>K2P256_9HYPH</name>
<feature type="transmembrane region" description="Helical" evidence="1">
    <location>
        <begin position="38"/>
        <end position="57"/>
    </location>
</feature>
<comment type="caution">
    <text evidence="2">The sequence shown here is derived from an EMBL/GenBank/DDBJ whole genome shotgun (WGS) entry which is preliminary data.</text>
</comment>
<organism evidence="2 3">
    <name type="scientific">Nitratireductor indicus C115</name>
    <dbReference type="NCBI Taxonomy" id="1231190"/>
    <lineage>
        <taxon>Bacteria</taxon>
        <taxon>Pseudomonadati</taxon>
        <taxon>Pseudomonadota</taxon>
        <taxon>Alphaproteobacteria</taxon>
        <taxon>Hyphomicrobiales</taxon>
        <taxon>Phyllobacteriaceae</taxon>
        <taxon>Nitratireductor</taxon>
    </lineage>
</organism>
<sequence length="194" mass="19802">MNASRFQILSGSCLCLAGGAYLLDTALDAAFPLASPGLGAVVPVFGLIGFTGFWKLLENEGQGVFGLLTYALAMAGLSGLAIVTFLFNRLAPDLSPDALGAVLNAVRTELMVIGAIFLISAVLVCILAWKADPAKRTGALAYAIGAIPVALPPLFPEPIVTVGGISVSLGLLVWGAGLLVGVRGMKQHSAPLNA</sequence>
<dbReference type="AlphaFoldDB" id="K2P256"/>
<keyword evidence="1" id="KW-0812">Transmembrane</keyword>
<keyword evidence="3" id="KW-1185">Reference proteome</keyword>
<keyword evidence="1" id="KW-0472">Membrane</keyword>
<feature type="transmembrane region" description="Helical" evidence="1">
    <location>
        <begin position="110"/>
        <end position="129"/>
    </location>
</feature>
<gene>
    <name evidence="2" type="ORF">NA8A_00540</name>
</gene>
<keyword evidence="1" id="KW-1133">Transmembrane helix</keyword>